<dbReference type="EMBL" id="FOMQ01000015">
    <property type="protein sequence ID" value="SFE13169.1"/>
    <property type="molecule type" value="Genomic_DNA"/>
</dbReference>
<sequence>MTAFLTSFRSPRAGATAPASAPAGATRRGALAAWLAAAFLGVAPGAIAASPAPDAAPSTTRGAVAAAPVKVALVESLSGPFANTGEAVFRNVLWAVERVNARGGVRLPASAGGARPLVLERYDSKGQNEEALSALRAAIDAGVRVVLQGNSSATAAVLIEAINKHNERDPARRVLFLNYSAVDPILTNEKCSFWHFRFDAHADMRMAALMQVIREDKGLQGVYLIGQDYSFGQAVLREAKRQLAAQRPDVKVVGEELHPVGRVKDFAPYAVKIQASGAQAVVTGNWGNDLTLLVKAAREVGYAGTFYTFYGNALGAPAALGDAGVGKVVAVADWLPNVPTKESEAFYRAFRQRFPNPADDYVHMRMQLMVESLAESMERAGTTDTTAVARAMETSRVQLAGQGGAMRAADHQFQQPLAVGVMERAGTPGVPFDVEGSGYGFRVVRRIAADQAEMPQRCEMRRP</sequence>
<keyword evidence="2" id="KW-0732">Signal</keyword>
<evidence type="ECO:0000259" key="4">
    <source>
        <dbReference type="Pfam" id="PF13458"/>
    </source>
</evidence>
<dbReference type="PANTHER" id="PTHR30483:SF6">
    <property type="entry name" value="PERIPLASMIC BINDING PROTEIN OF ABC TRANSPORTER FOR NATURAL AMINO ACIDS"/>
    <property type="match status" value="1"/>
</dbReference>
<evidence type="ECO:0000256" key="3">
    <source>
        <dbReference type="SAM" id="MobiDB-lite"/>
    </source>
</evidence>
<name>A0A1I1Y1A5_9BURK</name>
<dbReference type="SUPFAM" id="SSF53822">
    <property type="entry name" value="Periplasmic binding protein-like I"/>
    <property type="match status" value="1"/>
</dbReference>
<dbReference type="InterPro" id="IPR051010">
    <property type="entry name" value="BCAA_transport"/>
</dbReference>
<dbReference type="Gene3D" id="3.40.50.2300">
    <property type="match status" value="2"/>
</dbReference>
<dbReference type="AlphaFoldDB" id="A0A1I1Y1A5"/>
<dbReference type="RefSeq" id="WP_245783730.1">
    <property type="nucleotide sequence ID" value="NZ_FOMQ01000015.1"/>
</dbReference>
<evidence type="ECO:0000313" key="5">
    <source>
        <dbReference type="EMBL" id="SFE13169.1"/>
    </source>
</evidence>
<feature type="compositionally biased region" description="Low complexity" evidence="3">
    <location>
        <begin position="9"/>
        <end position="22"/>
    </location>
</feature>
<feature type="domain" description="Leucine-binding protein" evidence="4">
    <location>
        <begin position="68"/>
        <end position="425"/>
    </location>
</feature>
<dbReference type="Pfam" id="PF13458">
    <property type="entry name" value="Peripla_BP_6"/>
    <property type="match status" value="1"/>
</dbReference>
<evidence type="ECO:0000256" key="2">
    <source>
        <dbReference type="ARBA" id="ARBA00022729"/>
    </source>
</evidence>
<dbReference type="CDD" id="cd06329">
    <property type="entry name" value="PBP1_SBP-like"/>
    <property type="match status" value="1"/>
</dbReference>
<protein>
    <submittedName>
        <fullName evidence="5">Amino acid/amide ABC transporter substrate-binding protein, HAAT family</fullName>
    </submittedName>
</protein>
<accession>A0A1I1Y1A5</accession>
<evidence type="ECO:0000313" key="6">
    <source>
        <dbReference type="Proteomes" id="UP000199517"/>
    </source>
</evidence>
<dbReference type="PANTHER" id="PTHR30483">
    <property type="entry name" value="LEUCINE-SPECIFIC-BINDING PROTEIN"/>
    <property type="match status" value="1"/>
</dbReference>
<dbReference type="InterPro" id="IPR028081">
    <property type="entry name" value="Leu-bd"/>
</dbReference>
<reference evidence="6" key="1">
    <citation type="submission" date="2016-10" db="EMBL/GenBank/DDBJ databases">
        <authorList>
            <person name="Varghese N."/>
            <person name="Submissions S."/>
        </authorList>
    </citation>
    <scope>NUCLEOTIDE SEQUENCE [LARGE SCALE GENOMIC DNA]</scope>
    <source>
        <strain evidence="6">DSM 7481</strain>
    </source>
</reference>
<comment type="similarity">
    <text evidence="1">Belongs to the leucine-binding protein family.</text>
</comment>
<keyword evidence="6" id="KW-1185">Reference proteome</keyword>
<proteinExistence type="inferred from homology"/>
<feature type="region of interest" description="Disordered" evidence="3">
    <location>
        <begin position="1"/>
        <end position="22"/>
    </location>
</feature>
<gene>
    <name evidence="5" type="ORF">SAMN04489710_11560</name>
</gene>
<dbReference type="STRING" id="32040.SAMN04489710_11560"/>
<organism evidence="5 6">
    <name type="scientific">Paracidovorax konjaci</name>
    <dbReference type="NCBI Taxonomy" id="32040"/>
    <lineage>
        <taxon>Bacteria</taxon>
        <taxon>Pseudomonadati</taxon>
        <taxon>Pseudomonadota</taxon>
        <taxon>Betaproteobacteria</taxon>
        <taxon>Burkholderiales</taxon>
        <taxon>Comamonadaceae</taxon>
        <taxon>Paracidovorax</taxon>
    </lineage>
</organism>
<dbReference type="Proteomes" id="UP000199517">
    <property type="component" value="Unassembled WGS sequence"/>
</dbReference>
<dbReference type="InterPro" id="IPR028082">
    <property type="entry name" value="Peripla_BP_I"/>
</dbReference>
<evidence type="ECO:0000256" key="1">
    <source>
        <dbReference type="ARBA" id="ARBA00010062"/>
    </source>
</evidence>